<dbReference type="SUPFAM" id="SSF81301">
    <property type="entry name" value="Nucleotidyltransferase"/>
    <property type="match status" value="1"/>
</dbReference>
<dbReference type="STRING" id="1122934.SAMN02745691_00337"/>
<keyword evidence="7" id="KW-0460">Magnesium</keyword>
<evidence type="ECO:0000256" key="5">
    <source>
        <dbReference type="ARBA" id="ARBA00022723"/>
    </source>
</evidence>
<dbReference type="AlphaFoldDB" id="A0A1M6BEB6"/>
<dbReference type="PANTHER" id="PTHR46173:SF1">
    <property type="entry name" value="CCA TRNA NUCLEOTIDYLTRANSFERASE 1, MITOCHONDRIAL"/>
    <property type="match status" value="1"/>
</dbReference>
<dbReference type="GO" id="GO:0016779">
    <property type="term" value="F:nucleotidyltransferase activity"/>
    <property type="evidence" value="ECO:0007669"/>
    <property type="project" value="UniProtKB-KW"/>
</dbReference>
<dbReference type="InterPro" id="IPR002646">
    <property type="entry name" value="PolA_pol_head_dom"/>
</dbReference>
<evidence type="ECO:0000256" key="2">
    <source>
        <dbReference type="ARBA" id="ARBA00022679"/>
    </source>
</evidence>
<proteinExistence type="inferred from homology"/>
<evidence type="ECO:0000313" key="12">
    <source>
        <dbReference type="Proteomes" id="UP000184342"/>
    </source>
</evidence>
<dbReference type="InterPro" id="IPR050264">
    <property type="entry name" value="Bact_CCA-adding_enz_type3_sf"/>
</dbReference>
<sequence length="466" mass="53520">MGSIYNGNKNINIDIPEDVQYIMDTLNEKGFEAYAVGGCIRDSLLKRQPEDWDITTSAHPSEIKALFRNTVDTGIKHGTVTVLWGKNAFEVTTYRVEGEYEDNRHPTSVCFISNLIEDLQRRDFTINAIAYNTEDGLVDPFGGLIDLRYKLIRCVGDPKERFAEDALRTLRAIRFSAQLGFDIEGRTKECISEMSELIVNISMERVQSELDKILCSKNPGKIRLVYETGISVHILPQLDIMMNTPQNSIYHKYSVGEHTLAVLENTRGNHYLRWAALLHDVGKPDARIEDQDGRDHYYNHGKTGSEMAHQILRDLKFDKKTINIVTRLVKFHDYKTEMNEQNIRRAIAKIGPDIFPLYIELSYADLAAKSRFAIEKSFGYLKYLKETYEKIVERQDPLSMKDLKISGKDLLEMGFSKGETIGRVLNELLDRVLGDPSLNERDILLEYVRNHNLWGEQCIKRDTRNG</sequence>
<evidence type="ECO:0000256" key="8">
    <source>
        <dbReference type="ARBA" id="ARBA00022884"/>
    </source>
</evidence>
<dbReference type="GO" id="GO:0000166">
    <property type="term" value="F:nucleotide binding"/>
    <property type="evidence" value="ECO:0007669"/>
    <property type="project" value="UniProtKB-KW"/>
</dbReference>
<keyword evidence="4" id="KW-0548">Nucleotidyltransferase</keyword>
<protein>
    <submittedName>
        <fullName evidence="11">tRNA nucleotidyltransferase (CCA-adding enzyme)</fullName>
    </submittedName>
</protein>
<comment type="cofactor">
    <cofactor evidence="1">
        <name>Mg(2+)</name>
        <dbReference type="ChEBI" id="CHEBI:18420"/>
    </cofactor>
</comment>
<accession>A0A1M6BEB6</accession>
<evidence type="ECO:0000259" key="10">
    <source>
        <dbReference type="SMART" id="SM00471"/>
    </source>
</evidence>
<dbReference type="InterPro" id="IPR032810">
    <property type="entry name" value="CCA-adding_enz_C"/>
</dbReference>
<dbReference type="Pfam" id="PF13735">
    <property type="entry name" value="tRNA_NucTran2_2"/>
    <property type="match status" value="1"/>
</dbReference>
<feature type="domain" description="HD/PDEase" evidence="10">
    <location>
        <begin position="251"/>
        <end position="347"/>
    </location>
</feature>
<keyword evidence="12" id="KW-1185">Reference proteome</keyword>
<dbReference type="InterPro" id="IPR043519">
    <property type="entry name" value="NT_sf"/>
</dbReference>
<dbReference type="EMBL" id="FQYT01000003">
    <property type="protein sequence ID" value="SHI47026.1"/>
    <property type="molecule type" value="Genomic_DNA"/>
</dbReference>
<evidence type="ECO:0000256" key="3">
    <source>
        <dbReference type="ARBA" id="ARBA00022694"/>
    </source>
</evidence>
<dbReference type="SMART" id="SM00471">
    <property type="entry name" value="HDc"/>
    <property type="match status" value="1"/>
</dbReference>
<dbReference type="RefSeq" id="WP_242941624.1">
    <property type="nucleotide sequence ID" value="NZ_FQYT01000003.1"/>
</dbReference>
<dbReference type="Gene3D" id="1.10.246.80">
    <property type="match status" value="1"/>
</dbReference>
<dbReference type="PANTHER" id="PTHR46173">
    <property type="entry name" value="CCA TRNA NUCLEOTIDYLTRANSFERASE 1, MITOCHONDRIAL"/>
    <property type="match status" value="1"/>
</dbReference>
<reference evidence="11 12" key="1">
    <citation type="submission" date="2016-11" db="EMBL/GenBank/DDBJ databases">
        <authorList>
            <person name="Jaros S."/>
            <person name="Januszkiewicz K."/>
            <person name="Wedrychowicz H."/>
        </authorList>
    </citation>
    <scope>NUCLEOTIDE SEQUENCE [LARGE SCALE GENOMIC DNA]</scope>
    <source>
        <strain evidence="11 12">DSM 15970</strain>
    </source>
</reference>
<evidence type="ECO:0000256" key="9">
    <source>
        <dbReference type="RuleBase" id="RU003953"/>
    </source>
</evidence>
<dbReference type="InterPro" id="IPR006675">
    <property type="entry name" value="HDIG_dom"/>
</dbReference>
<dbReference type="GO" id="GO:0008033">
    <property type="term" value="P:tRNA processing"/>
    <property type="evidence" value="ECO:0007669"/>
    <property type="project" value="UniProtKB-KW"/>
</dbReference>
<evidence type="ECO:0000256" key="6">
    <source>
        <dbReference type="ARBA" id="ARBA00022741"/>
    </source>
</evidence>
<dbReference type="NCBIfam" id="TIGR00277">
    <property type="entry name" value="HDIG"/>
    <property type="match status" value="1"/>
</dbReference>
<dbReference type="GO" id="GO:0046872">
    <property type="term" value="F:metal ion binding"/>
    <property type="evidence" value="ECO:0007669"/>
    <property type="project" value="UniProtKB-KW"/>
</dbReference>
<evidence type="ECO:0000256" key="1">
    <source>
        <dbReference type="ARBA" id="ARBA00001946"/>
    </source>
</evidence>
<evidence type="ECO:0000256" key="7">
    <source>
        <dbReference type="ARBA" id="ARBA00022842"/>
    </source>
</evidence>
<name>A0A1M6BEB6_9FIRM</name>
<dbReference type="Pfam" id="PF12627">
    <property type="entry name" value="PolyA_pol_RNAbd"/>
    <property type="match status" value="1"/>
</dbReference>
<organism evidence="11 12">
    <name type="scientific">Parasporobacterium paucivorans DSM 15970</name>
    <dbReference type="NCBI Taxonomy" id="1122934"/>
    <lineage>
        <taxon>Bacteria</taxon>
        <taxon>Bacillati</taxon>
        <taxon>Bacillota</taxon>
        <taxon>Clostridia</taxon>
        <taxon>Lachnospirales</taxon>
        <taxon>Lachnospiraceae</taxon>
        <taxon>Parasporobacterium</taxon>
    </lineage>
</organism>
<comment type="similarity">
    <text evidence="9">Belongs to the tRNA nucleotidyltransferase/poly(A) polymerase family.</text>
</comment>
<dbReference type="Gene3D" id="3.30.460.10">
    <property type="entry name" value="Beta Polymerase, domain 2"/>
    <property type="match status" value="1"/>
</dbReference>
<evidence type="ECO:0000256" key="4">
    <source>
        <dbReference type="ARBA" id="ARBA00022695"/>
    </source>
</evidence>
<dbReference type="GO" id="GO:0000049">
    <property type="term" value="F:tRNA binding"/>
    <property type="evidence" value="ECO:0007669"/>
    <property type="project" value="TreeGrafter"/>
</dbReference>
<keyword evidence="6" id="KW-0547">Nucleotide-binding</keyword>
<dbReference type="SUPFAM" id="SSF81891">
    <property type="entry name" value="Poly A polymerase C-terminal region-like"/>
    <property type="match status" value="1"/>
</dbReference>
<dbReference type="CDD" id="cd00077">
    <property type="entry name" value="HDc"/>
    <property type="match status" value="1"/>
</dbReference>
<dbReference type="InterPro" id="IPR032828">
    <property type="entry name" value="PolyA_RNA-bd"/>
</dbReference>
<keyword evidence="2 9" id="KW-0808">Transferase</keyword>
<dbReference type="InterPro" id="IPR003607">
    <property type="entry name" value="HD/PDEase_dom"/>
</dbReference>
<dbReference type="Pfam" id="PF01743">
    <property type="entry name" value="PolyA_pol"/>
    <property type="match status" value="1"/>
</dbReference>
<dbReference type="Proteomes" id="UP000184342">
    <property type="component" value="Unassembled WGS sequence"/>
</dbReference>
<dbReference type="CDD" id="cd05398">
    <property type="entry name" value="NT_ClassII-CCAase"/>
    <property type="match status" value="1"/>
</dbReference>
<evidence type="ECO:0000313" key="11">
    <source>
        <dbReference type="EMBL" id="SHI47026.1"/>
    </source>
</evidence>
<dbReference type="Gene3D" id="1.10.3090.10">
    <property type="entry name" value="cca-adding enzyme, domain 2"/>
    <property type="match status" value="1"/>
</dbReference>
<gene>
    <name evidence="11" type="ORF">SAMN02745691_00337</name>
</gene>
<keyword evidence="3" id="KW-0819">tRNA processing</keyword>
<keyword evidence="5" id="KW-0479">Metal-binding</keyword>
<keyword evidence="8 9" id="KW-0694">RNA-binding</keyword>